<dbReference type="AlphaFoldDB" id="A0A382YH42"/>
<dbReference type="EMBL" id="UINC01175664">
    <property type="protein sequence ID" value="SVD82400.1"/>
    <property type="molecule type" value="Genomic_DNA"/>
</dbReference>
<sequence length="48" mass="5541">MTDARSPLSLPVDKLFSLLESTIYQNLIHCQRSIYSDELVFHGGLLYR</sequence>
<feature type="non-terminal residue" evidence="1">
    <location>
        <position position="48"/>
    </location>
</feature>
<reference evidence="1" key="1">
    <citation type="submission" date="2018-05" db="EMBL/GenBank/DDBJ databases">
        <authorList>
            <person name="Lanie J.A."/>
            <person name="Ng W.-L."/>
            <person name="Kazmierczak K.M."/>
            <person name="Andrzejewski T.M."/>
            <person name="Davidsen T.M."/>
            <person name="Wayne K.J."/>
            <person name="Tettelin H."/>
            <person name="Glass J.I."/>
            <person name="Rusch D."/>
            <person name="Podicherti R."/>
            <person name="Tsui H.-C.T."/>
            <person name="Winkler M.E."/>
        </authorList>
    </citation>
    <scope>NUCLEOTIDE SEQUENCE</scope>
</reference>
<name>A0A382YH42_9ZZZZ</name>
<protein>
    <submittedName>
        <fullName evidence="1">Uncharacterized protein</fullName>
    </submittedName>
</protein>
<evidence type="ECO:0000313" key="1">
    <source>
        <dbReference type="EMBL" id="SVD82400.1"/>
    </source>
</evidence>
<proteinExistence type="predicted"/>
<organism evidence="1">
    <name type="scientific">marine metagenome</name>
    <dbReference type="NCBI Taxonomy" id="408172"/>
    <lineage>
        <taxon>unclassified sequences</taxon>
        <taxon>metagenomes</taxon>
        <taxon>ecological metagenomes</taxon>
    </lineage>
</organism>
<gene>
    <name evidence="1" type="ORF">METZ01_LOCUS435254</name>
</gene>
<accession>A0A382YH42</accession>